<name>A0A6S6SIX7_9BACT</name>
<dbReference type="AlphaFoldDB" id="A0A6S6SIX7"/>
<organism evidence="1">
    <name type="scientific">uncultured Sulfurovum sp</name>
    <dbReference type="NCBI Taxonomy" id="269237"/>
    <lineage>
        <taxon>Bacteria</taxon>
        <taxon>Pseudomonadati</taxon>
        <taxon>Campylobacterota</taxon>
        <taxon>Epsilonproteobacteria</taxon>
        <taxon>Campylobacterales</taxon>
        <taxon>Sulfurovaceae</taxon>
        <taxon>Sulfurovum</taxon>
        <taxon>environmental samples</taxon>
    </lineage>
</organism>
<proteinExistence type="predicted"/>
<dbReference type="InterPro" id="IPR049245">
    <property type="entry name" value="DUF6880"/>
</dbReference>
<sequence>MTLENIKSISHDVLADLVYTQIDSNNILYEKVEKILLKNDPEALLKSIKKDIASIRRGRKFINYYESFEFAEKIASIVEDIELMVEDEKMASRLFKELIFTDSKVYLRSDDSAGSIQVSYASAEEGWNSCLGVLSDDEVYADIMEMLVCDGFGVRSLFSEKVPHAVLQRIYDEFYLKCEKRQDKNDDSFDDIHVLELCAHYLKKPALYIKSFQFHGREIEERDLLNFAKEYKYANDAASVVDMLNSIKMVDRYKAQDFYELQVWAYEKLNQPMNVTLAYKNWYDKTKSPEVLKKYLSRFEGVMQQQVKEEALKDVENLSFSEEIHFFHSLDEPELAAKYIWEHQGSLETQYIYANELRKIVNWLKKEYPQEAILIYRDSCEKALETSQSKNYPSVIRVLKECLKIEKANDDTTSWEIEENMFYMERLINTHKRKAKFVELFFKAFGEL</sequence>
<dbReference type="EMBL" id="CACVAS010000030">
    <property type="protein sequence ID" value="CAA6803332.1"/>
    <property type="molecule type" value="Genomic_DNA"/>
</dbReference>
<protein>
    <submittedName>
        <fullName evidence="1">Uncharacterized protein</fullName>
    </submittedName>
</protein>
<accession>A0A6S6SIX7</accession>
<dbReference type="Pfam" id="PF21810">
    <property type="entry name" value="DUF6880"/>
    <property type="match status" value="1"/>
</dbReference>
<reference evidence="1" key="1">
    <citation type="submission" date="2020-01" db="EMBL/GenBank/DDBJ databases">
        <authorList>
            <person name="Meier V. D."/>
            <person name="Meier V D."/>
        </authorList>
    </citation>
    <scope>NUCLEOTIDE SEQUENCE</scope>
    <source>
        <strain evidence="1">HLG_WM_MAG_01</strain>
    </source>
</reference>
<evidence type="ECO:0000313" key="1">
    <source>
        <dbReference type="EMBL" id="CAA6803332.1"/>
    </source>
</evidence>
<gene>
    <name evidence="1" type="ORF">HELGO_WM2781</name>
</gene>